<sequence>MATTFDTRPLTRPVTKAETSEFRRAMLRSGEAGWRPNTAGAVAVVALFAVVLPTVITANVAFRAGWSLRTSLLLWAALSVGVVVVAVLRRGRGGNHWVRLLRAWEFARANGMRFSPQSADPPYQGAIFGLGRDRRVLEHVWSTDGPVADCGRYRYTTGSGKESKVHQWQFAAIRLEGPLPHMLLDARANNTFMGSNLPTSFDRDQRISLGGEFDRHFDLYAPDQYGHDAFYVFTPDLMAHLIDETHAFDVEFVDDWMFLYTRYDLSVAEPATWERLARISDTVTARMRDRSRTYRDLRVADQAQAPLPPGMVAHAPVHAPHAIAPQGRRLRRKRYWLPTALIVGGWFAFQALRSWLDR</sequence>
<feature type="transmembrane region" description="Helical" evidence="1">
    <location>
        <begin position="68"/>
        <end position="88"/>
    </location>
</feature>
<dbReference type="RefSeq" id="WP_090593061.1">
    <property type="nucleotide sequence ID" value="NZ_LT629688.1"/>
</dbReference>
<gene>
    <name evidence="2" type="ORF">SAMN04489747_2089</name>
</gene>
<keyword evidence="1" id="KW-1133">Transmembrane helix</keyword>
<evidence type="ECO:0000313" key="3">
    <source>
        <dbReference type="Proteomes" id="UP000198546"/>
    </source>
</evidence>
<evidence type="ECO:0008006" key="4">
    <source>
        <dbReference type="Google" id="ProtNLM"/>
    </source>
</evidence>
<accession>A0A1G6YSP4</accession>
<evidence type="ECO:0000313" key="2">
    <source>
        <dbReference type="EMBL" id="SDD93429.1"/>
    </source>
</evidence>
<organism evidence="2 3">
    <name type="scientific">Auraticoccus monumenti</name>
    <dbReference type="NCBI Taxonomy" id="675864"/>
    <lineage>
        <taxon>Bacteria</taxon>
        <taxon>Bacillati</taxon>
        <taxon>Actinomycetota</taxon>
        <taxon>Actinomycetes</taxon>
        <taxon>Propionibacteriales</taxon>
        <taxon>Propionibacteriaceae</taxon>
        <taxon>Auraticoccus</taxon>
    </lineage>
</organism>
<keyword evidence="1" id="KW-0812">Transmembrane</keyword>
<dbReference type="AlphaFoldDB" id="A0A1G6YSP4"/>
<keyword evidence="3" id="KW-1185">Reference proteome</keyword>
<evidence type="ECO:0000256" key="1">
    <source>
        <dbReference type="SAM" id="Phobius"/>
    </source>
</evidence>
<proteinExistence type="predicted"/>
<dbReference type="OrthoDB" id="3727515at2"/>
<feature type="transmembrane region" description="Helical" evidence="1">
    <location>
        <begin position="38"/>
        <end position="62"/>
    </location>
</feature>
<name>A0A1G6YSP4_9ACTN</name>
<protein>
    <recommendedName>
        <fullName evidence="4">DUF3137 domain-containing protein</fullName>
    </recommendedName>
</protein>
<dbReference type="Proteomes" id="UP000198546">
    <property type="component" value="Chromosome i"/>
</dbReference>
<dbReference type="EMBL" id="LT629688">
    <property type="protein sequence ID" value="SDD93429.1"/>
    <property type="molecule type" value="Genomic_DNA"/>
</dbReference>
<reference evidence="2 3" key="1">
    <citation type="submission" date="2016-10" db="EMBL/GenBank/DDBJ databases">
        <authorList>
            <person name="de Groot N.N."/>
        </authorList>
    </citation>
    <scope>NUCLEOTIDE SEQUENCE [LARGE SCALE GENOMIC DNA]</scope>
    <source>
        <strain evidence="2 3">MON 2.2</strain>
    </source>
</reference>
<feature type="transmembrane region" description="Helical" evidence="1">
    <location>
        <begin position="335"/>
        <end position="356"/>
    </location>
</feature>
<dbReference type="STRING" id="675864.SAMN04489747_2089"/>
<keyword evidence="1" id="KW-0472">Membrane</keyword>